<dbReference type="AlphaFoldDB" id="A0A120FDW6"/>
<feature type="region of interest" description="Disordered" evidence="1">
    <location>
        <begin position="80"/>
        <end position="104"/>
    </location>
</feature>
<reference evidence="2 3" key="1">
    <citation type="submission" date="2015-11" db="EMBL/GenBank/DDBJ databases">
        <title>Draft Genome Sequence of the Strain BR 10423 (Rhizobium sp.) isolated from nodules of Mimosa pudica.</title>
        <authorList>
            <person name="Barauna A.C."/>
            <person name="Zilli J.E."/>
            <person name="Simoes-Araujo J.L."/>
            <person name="Reis V.M."/>
            <person name="James E.K."/>
            <person name="Reis F.B.Jr."/>
            <person name="Rouws L.F."/>
            <person name="Passos S.R."/>
            <person name="Gois S.R."/>
        </authorList>
    </citation>
    <scope>NUCLEOTIDE SEQUENCE [LARGE SCALE GENOMIC DNA]</scope>
    <source>
        <strain evidence="2 3">BR10423</strain>
    </source>
</reference>
<organism evidence="2 3">
    <name type="scientific">Rhizobium altiplani</name>
    <dbReference type="NCBI Taxonomy" id="1864509"/>
    <lineage>
        <taxon>Bacteria</taxon>
        <taxon>Pseudomonadati</taxon>
        <taxon>Pseudomonadota</taxon>
        <taxon>Alphaproteobacteria</taxon>
        <taxon>Hyphomicrobiales</taxon>
        <taxon>Rhizobiaceae</taxon>
        <taxon>Rhizobium/Agrobacterium group</taxon>
        <taxon>Rhizobium</taxon>
    </lineage>
</organism>
<sequence length="134" mass="14249">MAVFELGAAKTENAGGDAGAENVGGVALAIDAFDLAFILGDKQRFDAAAGGDVGDIDQLLHPAETDKLVQHREHVLFRLPRPLKADGHTENGRGRSSARPKTSWRADLGVMASRGITYPSRRDVSIIIPSPVSF</sequence>
<evidence type="ECO:0000256" key="1">
    <source>
        <dbReference type="SAM" id="MobiDB-lite"/>
    </source>
</evidence>
<dbReference type="EMBL" id="LNCD01000149">
    <property type="protein sequence ID" value="KWV40309.1"/>
    <property type="molecule type" value="Genomic_DNA"/>
</dbReference>
<protein>
    <submittedName>
        <fullName evidence="2">Uncharacterized protein</fullName>
    </submittedName>
</protein>
<name>A0A120FDW6_9HYPH</name>
<gene>
    <name evidence="2" type="ORF">AS026_26470</name>
</gene>
<accession>A0A120FDW6</accession>
<feature type="compositionally biased region" description="Basic and acidic residues" evidence="1">
    <location>
        <begin position="83"/>
        <end position="93"/>
    </location>
</feature>
<proteinExistence type="predicted"/>
<dbReference type="Proteomes" id="UP000068164">
    <property type="component" value="Unassembled WGS sequence"/>
</dbReference>
<evidence type="ECO:0000313" key="3">
    <source>
        <dbReference type="Proteomes" id="UP000068164"/>
    </source>
</evidence>
<keyword evidence="3" id="KW-1185">Reference proteome</keyword>
<evidence type="ECO:0000313" key="2">
    <source>
        <dbReference type="EMBL" id="KWV40309.1"/>
    </source>
</evidence>
<comment type="caution">
    <text evidence="2">The sequence shown here is derived from an EMBL/GenBank/DDBJ whole genome shotgun (WGS) entry which is preliminary data.</text>
</comment>